<feature type="region of interest" description="Disordered" evidence="1">
    <location>
        <begin position="1"/>
        <end position="29"/>
    </location>
</feature>
<accession>A0ABV1ESV7</accession>
<name>A0ABV1ESV7_9BACI</name>
<dbReference type="Proteomes" id="UP001465426">
    <property type="component" value="Unassembled WGS sequence"/>
</dbReference>
<proteinExistence type="predicted"/>
<dbReference type="EMBL" id="JBBMFN010000001">
    <property type="protein sequence ID" value="MEQ2464173.1"/>
    <property type="molecule type" value="Genomic_DNA"/>
</dbReference>
<evidence type="ECO:0000256" key="1">
    <source>
        <dbReference type="SAM" id="MobiDB-lite"/>
    </source>
</evidence>
<feature type="compositionally biased region" description="Basic residues" evidence="1">
    <location>
        <begin position="1"/>
        <end position="12"/>
    </location>
</feature>
<dbReference type="RefSeq" id="WP_349204054.1">
    <property type="nucleotide sequence ID" value="NZ_JBBMFN010000001.1"/>
</dbReference>
<evidence type="ECO:0000313" key="3">
    <source>
        <dbReference type="Proteomes" id="UP001465426"/>
    </source>
</evidence>
<reference evidence="2 3" key="1">
    <citation type="submission" date="2024-03" db="EMBL/GenBank/DDBJ databases">
        <title>Human intestinal bacterial collection.</title>
        <authorList>
            <person name="Pauvert C."/>
            <person name="Hitch T.C.A."/>
            <person name="Clavel T."/>
        </authorList>
    </citation>
    <scope>NUCLEOTIDE SEQUENCE [LARGE SCALE GENOMIC DNA]</scope>
    <source>
        <strain evidence="2 3">CLA-SR-H024</strain>
    </source>
</reference>
<sequence>MAKKASLKKTVVKRAEEPSNASSQTLDVSEKSILSRAAAREYLPIVSYVNNYQIKDRGNELHLQ</sequence>
<evidence type="ECO:0000313" key="2">
    <source>
        <dbReference type="EMBL" id="MEQ2464173.1"/>
    </source>
</evidence>
<protein>
    <submittedName>
        <fullName evidence="2">Uncharacterized protein</fullName>
    </submittedName>
</protein>
<gene>
    <name evidence="2" type="ORF">WMO63_00650</name>
</gene>
<comment type="caution">
    <text evidence="2">The sequence shown here is derived from an EMBL/GenBank/DDBJ whole genome shotgun (WGS) entry which is preliminary data.</text>
</comment>
<keyword evidence="3" id="KW-1185">Reference proteome</keyword>
<organism evidence="2 3">
    <name type="scientific">Niallia hominis</name>
    <dbReference type="NCBI Taxonomy" id="3133173"/>
    <lineage>
        <taxon>Bacteria</taxon>
        <taxon>Bacillati</taxon>
        <taxon>Bacillota</taxon>
        <taxon>Bacilli</taxon>
        <taxon>Bacillales</taxon>
        <taxon>Bacillaceae</taxon>
        <taxon>Niallia</taxon>
    </lineage>
</organism>